<gene>
    <name evidence="7" type="ORF">GWI30_00445</name>
</gene>
<feature type="transmembrane region" description="Helical" evidence="5">
    <location>
        <begin position="68"/>
        <end position="86"/>
    </location>
</feature>
<dbReference type="PANTHER" id="PTHR37422:SF17">
    <property type="entry name" value="O-ANTIGEN LIGASE"/>
    <property type="match status" value="1"/>
</dbReference>
<organism evidence="7 8">
    <name type="scientific">Aeromonas media</name>
    <dbReference type="NCBI Taxonomy" id="651"/>
    <lineage>
        <taxon>Bacteria</taxon>
        <taxon>Pseudomonadati</taxon>
        <taxon>Pseudomonadota</taxon>
        <taxon>Gammaproteobacteria</taxon>
        <taxon>Aeromonadales</taxon>
        <taxon>Aeromonadaceae</taxon>
        <taxon>Aeromonas</taxon>
    </lineage>
</organism>
<dbReference type="InterPro" id="IPR007016">
    <property type="entry name" value="O-antigen_ligase-rel_domated"/>
</dbReference>
<dbReference type="AlphaFoldDB" id="A0AAE6SFI5"/>
<accession>A0AAE6SFI5</accession>
<dbReference type="InterPro" id="IPR051533">
    <property type="entry name" value="WaaL-like"/>
</dbReference>
<feature type="transmembrane region" description="Helical" evidence="5">
    <location>
        <begin position="156"/>
        <end position="174"/>
    </location>
</feature>
<name>A0AAE6SFI5_AERME</name>
<reference evidence="7 8" key="1">
    <citation type="submission" date="2020-01" db="EMBL/GenBank/DDBJ databases">
        <title>Complete genome of Aeromonas media MC64.</title>
        <authorList>
            <person name="Cao G."/>
            <person name="Fu J."/>
            <person name="Zhong C."/>
        </authorList>
    </citation>
    <scope>NUCLEOTIDE SEQUENCE [LARGE SCALE GENOMIC DNA]</scope>
    <source>
        <strain evidence="7 8">MC64</strain>
    </source>
</reference>
<keyword evidence="2 5" id="KW-0812">Transmembrane</keyword>
<keyword evidence="3 5" id="KW-1133">Transmembrane helix</keyword>
<proteinExistence type="predicted"/>
<evidence type="ECO:0000256" key="4">
    <source>
        <dbReference type="ARBA" id="ARBA00023136"/>
    </source>
</evidence>
<feature type="transmembrane region" description="Helical" evidence="5">
    <location>
        <begin position="117"/>
        <end position="136"/>
    </location>
</feature>
<comment type="subcellular location">
    <subcellularLocation>
        <location evidence="1">Membrane</location>
        <topology evidence="1">Multi-pass membrane protein</topology>
    </subcellularLocation>
</comment>
<feature type="transmembrane region" description="Helical" evidence="5">
    <location>
        <begin position="15"/>
        <end position="34"/>
    </location>
</feature>
<dbReference type="RefSeq" id="WP_161506726.1">
    <property type="nucleotide sequence ID" value="NZ_CAWPID010000001.1"/>
</dbReference>
<feature type="transmembrane region" description="Helical" evidence="5">
    <location>
        <begin position="206"/>
        <end position="224"/>
    </location>
</feature>
<feature type="transmembrane region" description="Helical" evidence="5">
    <location>
        <begin position="338"/>
        <end position="356"/>
    </location>
</feature>
<feature type="transmembrane region" description="Helical" evidence="5">
    <location>
        <begin position="385"/>
        <end position="405"/>
    </location>
</feature>
<evidence type="ECO:0000256" key="5">
    <source>
        <dbReference type="SAM" id="Phobius"/>
    </source>
</evidence>
<feature type="transmembrane region" description="Helical" evidence="5">
    <location>
        <begin position="230"/>
        <end position="251"/>
    </location>
</feature>
<protein>
    <submittedName>
        <fullName evidence="7">O-antigen ligase family protein</fullName>
    </submittedName>
</protein>
<dbReference type="Pfam" id="PF04932">
    <property type="entry name" value="Wzy_C"/>
    <property type="match status" value="1"/>
</dbReference>
<evidence type="ECO:0000256" key="2">
    <source>
        <dbReference type="ARBA" id="ARBA00022692"/>
    </source>
</evidence>
<evidence type="ECO:0000259" key="6">
    <source>
        <dbReference type="Pfam" id="PF04932"/>
    </source>
</evidence>
<dbReference type="EMBL" id="CP047962">
    <property type="protein sequence ID" value="QHQ49616.1"/>
    <property type="molecule type" value="Genomic_DNA"/>
</dbReference>
<evidence type="ECO:0000313" key="7">
    <source>
        <dbReference type="EMBL" id="QHQ49616.1"/>
    </source>
</evidence>
<dbReference type="GO" id="GO:0016874">
    <property type="term" value="F:ligase activity"/>
    <property type="evidence" value="ECO:0007669"/>
    <property type="project" value="UniProtKB-KW"/>
</dbReference>
<keyword evidence="7" id="KW-0436">Ligase</keyword>
<evidence type="ECO:0000256" key="3">
    <source>
        <dbReference type="ARBA" id="ARBA00022989"/>
    </source>
</evidence>
<evidence type="ECO:0000313" key="8">
    <source>
        <dbReference type="Proteomes" id="UP000463871"/>
    </source>
</evidence>
<sequence length="418" mass="46260">MTLASPIILPLRINILHNLVQVSAFLFGALTLAIPSGYSYGPAILLLASLTVCWRPSYWMNMPREVKILALIFFAYVFVQGLSIWLDGGKLREFDRPSRVLMAAMTLPLLSRYPARLVSLIFGFAVGACIAGAIAIYDKFYLGMERAFGDIMPIQAGNISMTLGLLCLCGYFWYKSKGNVKTAMFMLFACAMGMLGSFLSGTRGGWVLLPLIILTIISHFRGNLCRIDKIVAAVFGLGLLAVVAIPQTGVAERIQVARSDIVQFVDGGNKNTSIGIRFQLWYSALDAFQKKPLFGWGNNGLQQAHAAQLAAGEISDFLYDFNFHAHNQFFDEMAKRGVIGLLVLLSMYLYPLYLFYKHRGDDSLFPIMLAVTSLTLVDYSLSQAFISHNSGITFVSFLLLVKITMLNNSAEIRKNNAE</sequence>
<dbReference type="Proteomes" id="UP000463871">
    <property type="component" value="Chromosome"/>
</dbReference>
<evidence type="ECO:0000256" key="1">
    <source>
        <dbReference type="ARBA" id="ARBA00004141"/>
    </source>
</evidence>
<keyword evidence="4 5" id="KW-0472">Membrane</keyword>
<dbReference type="PANTHER" id="PTHR37422">
    <property type="entry name" value="TEICHURONIC ACID BIOSYNTHESIS PROTEIN TUAE"/>
    <property type="match status" value="1"/>
</dbReference>
<dbReference type="GO" id="GO:0016020">
    <property type="term" value="C:membrane"/>
    <property type="evidence" value="ECO:0007669"/>
    <property type="project" value="UniProtKB-SubCell"/>
</dbReference>
<feature type="domain" description="O-antigen ligase-related" evidence="6">
    <location>
        <begin position="189"/>
        <end position="345"/>
    </location>
</feature>